<dbReference type="Proteomes" id="UP001150924">
    <property type="component" value="Unassembled WGS sequence"/>
</dbReference>
<feature type="compositionally biased region" description="Low complexity" evidence="1">
    <location>
        <begin position="29"/>
        <end position="87"/>
    </location>
</feature>
<evidence type="ECO:0000313" key="3">
    <source>
        <dbReference type="Proteomes" id="UP001150924"/>
    </source>
</evidence>
<feature type="compositionally biased region" description="Polar residues" evidence="1">
    <location>
        <begin position="88"/>
        <end position="106"/>
    </location>
</feature>
<organism evidence="2 3">
    <name type="scientific">Nannocystis pusilla</name>
    <dbReference type="NCBI Taxonomy" id="889268"/>
    <lineage>
        <taxon>Bacteria</taxon>
        <taxon>Pseudomonadati</taxon>
        <taxon>Myxococcota</taxon>
        <taxon>Polyangia</taxon>
        <taxon>Nannocystales</taxon>
        <taxon>Nannocystaceae</taxon>
        <taxon>Nannocystis</taxon>
    </lineage>
</organism>
<gene>
    <name evidence="2" type="ORF">OV079_36380</name>
</gene>
<feature type="compositionally biased region" description="Low complexity" evidence="1">
    <location>
        <begin position="8"/>
        <end position="21"/>
    </location>
</feature>
<feature type="region of interest" description="Disordered" evidence="1">
    <location>
        <begin position="1"/>
        <end position="115"/>
    </location>
</feature>
<accession>A0A9X3EV94</accession>
<name>A0A9X3EV94_9BACT</name>
<dbReference type="RefSeq" id="WP_267774112.1">
    <property type="nucleotide sequence ID" value="NZ_JAPNKE010000002.1"/>
</dbReference>
<comment type="caution">
    <text evidence="2">The sequence shown here is derived from an EMBL/GenBank/DDBJ whole genome shotgun (WGS) entry which is preliminary data.</text>
</comment>
<evidence type="ECO:0000256" key="1">
    <source>
        <dbReference type="SAM" id="MobiDB-lite"/>
    </source>
</evidence>
<evidence type="ECO:0000313" key="2">
    <source>
        <dbReference type="EMBL" id="MCY1010952.1"/>
    </source>
</evidence>
<protein>
    <submittedName>
        <fullName evidence="2">Uncharacterized protein</fullName>
    </submittedName>
</protein>
<dbReference type="EMBL" id="JAPNKE010000002">
    <property type="protein sequence ID" value="MCY1010952.1"/>
    <property type="molecule type" value="Genomic_DNA"/>
</dbReference>
<proteinExistence type="predicted"/>
<dbReference type="AlphaFoldDB" id="A0A9X3EV94"/>
<sequence>MCFVDTCQPGGNNNTQGNSSQPDDDDGDTSSTGDADPTAGTTGDITTAATNPTTNSTNSTNPGTTGDESTTTTSTTTGVDRTTGPSTSDWPSSDTETDSASFITSDSGDDGGTFIRPPEDPCDGCAANQVCVVIDDIGQCVAKCDPLNQAFCGADYECVGVENEFACVPDASGNTGKVGDGCIYANGCDPGNACLSGEYVANCNGQACCTAYCDTDLADPCVQYGMVCVSWYGEGEAPSGLEDVGVCILE</sequence>
<keyword evidence="3" id="KW-1185">Reference proteome</keyword>
<reference evidence="2" key="1">
    <citation type="submission" date="2022-11" db="EMBL/GenBank/DDBJ databases">
        <title>Minimal conservation of predation-associated metabolite biosynthetic gene clusters underscores biosynthetic potential of Myxococcota including descriptions for ten novel species: Archangium lansinium sp. nov., Myxococcus landrumus sp. nov., Nannocystis bai.</title>
        <authorList>
            <person name="Ahearne A."/>
            <person name="Stevens C."/>
            <person name="Phillips K."/>
        </authorList>
    </citation>
    <scope>NUCLEOTIDE SEQUENCE</scope>
    <source>
        <strain evidence="2">Na p29</strain>
    </source>
</reference>